<dbReference type="GO" id="GO:0031267">
    <property type="term" value="F:small GTPase binding"/>
    <property type="evidence" value="ECO:0007669"/>
    <property type="project" value="TreeGrafter"/>
</dbReference>
<gene>
    <name evidence="2" type="ORF">BCR33DRAFT_719304</name>
</gene>
<evidence type="ECO:0000313" key="3">
    <source>
        <dbReference type="Proteomes" id="UP000193642"/>
    </source>
</evidence>
<dbReference type="STRING" id="329046.A0A1Y2C184"/>
<dbReference type="EMBL" id="MCGO01000034">
    <property type="protein sequence ID" value="ORY40779.1"/>
    <property type="molecule type" value="Genomic_DNA"/>
</dbReference>
<dbReference type="Proteomes" id="UP000193642">
    <property type="component" value="Unassembled WGS sequence"/>
</dbReference>
<dbReference type="SUPFAM" id="SSF47923">
    <property type="entry name" value="Ypt/Rab-GAP domain of gyp1p"/>
    <property type="match status" value="1"/>
</dbReference>
<dbReference type="InterPro" id="IPR000195">
    <property type="entry name" value="Rab-GAP-TBC_dom"/>
</dbReference>
<dbReference type="Gene3D" id="1.10.472.80">
    <property type="entry name" value="Ypt/Rab-GAP domain of gyp1p, domain 3"/>
    <property type="match status" value="1"/>
</dbReference>
<organism evidence="2 3">
    <name type="scientific">Rhizoclosmatium globosum</name>
    <dbReference type="NCBI Taxonomy" id="329046"/>
    <lineage>
        <taxon>Eukaryota</taxon>
        <taxon>Fungi</taxon>
        <taxon>Fungi incertae sedis</taxon>
        <taxon>Chytridiomycota</taxon>
        <taxon>Chytridiomycota incertae sedis</taxon>
        <taxon>Chytridiomycetes</taxon>
        <taxon>Chytridiales</taxon>
        <taxon>Chytriomycetaceae</taxon>
        <taxon>Rhizoclosmatium</taxon>
    </lineage>
</organism>
<dbReference type="Pfam" id="PF23436">
    <property type="entry name" value="RabGap-TBC_2"/>
    <property type="match status" value="1"/>
</dbReference>
<accession>A0A1Y2C184</accession>
<dbReference type="PANTHER" id="PTHR47219">
    <property type="entry name" value="RAB GTPASE-ACTIVATING PROTEIN 1-LIKE"/>
    <property type="match status" value="1"/>
</dbReference>
<dbReference type="OrthoDB" id="295078at2759"/>
<dbReference type="GO" id="GO:0005096">
    <property type="term" value="F:GTPase activator activity"/>
    <property type="evidence" value="ECO:0007669"/>
    <property type="project" value="TreeGrafter"/>
</dbReference>
<dbReference type="AlphaFoldDB" id="A0A1Y2C184"/>
<comment type="caution">
    <text evidence="2">The sequence shown here is derived from an EMBL/GenBank/DDBJ whole genome shotgun (WGS) entry which is preliminary data.</text>
</comment>
<reference evidence="2 3" key="1">
    <citation type="submission" date="2016-07" db="EMBL/GenBank/DDBJ databases">
        <title>Pervasive Adenine N6-methylation of Active Genes in Fungi.</title>
        <authorList>
            <consortium name="DOE Joint Genome Institute"/>
            <person name="Mondo S.J."/>
            <person name="Dannebaum R.O."/>
            <person name="Kuo R.C."/>
            <person name="Labutti K."/>
            <person name="Haridas S."/>
            <person name="Kuo A."/>
            <person name="Salamov A."/>
            <person name="Ahrendt S.R."/>
            <person name="Lipzen A."/>
            <person name="Sullivan W."/>
            <person name="Andreopoulos W.B."/>
            <person name="Clum A."/>
            <person name="Lindquist E."/>
            <person name="Daum C."/>
            <person name="Ramamoorthy G.K."/>
            <person name="Gryganskyi A."/>
            <person name="Culley D."/>
            <person name="Magnuson J.K."/>
            <person name="James T.Y."/>
            <person name="O'Malley M.A."/>
            <person name="Stajich J.E."/>
            <person name="Spatafora J.W."/>
            <person name="Visel A."/>
            <person name="Grigoriev I.V."/>
        </authorList>
    </citation>
    <scope>NUCLEOTIDE SEQUENCE [LARGE SCALE GENOMIC DNA]</scope>
    <source>
        <strain evidence="2 3">JEL800</strain>
    </source>
</reference>
<dbReference type="PROSITE" id="PS50086">
    <property type="entry name" value="TBC_RABGAP"/>
    <property type="match status" value="1"/>
</dbReference>
<evidence type="ECO:0000259" key="1">
    <source>
        <dbReference type="PROSITE" id="PS50086"/>
    </source>
</evidence>
<name>A0A1Y2C184_9FUNG</name>
<keyword evidence="3" id="KW-1185">Reference proteome</keyword>
<feature type="domain" description="Rab-GAP TBC" evidence="1">
    <location>
        <begin position="1"/>
        <end position="99"/>
    </location>
</feature>
<proteinExistence type="predicted"/>
<protein>
    <submittedName>
        <fullName evidence="2">RabGAP/TBC</fullName>
    </submittedName>
</protein>
<sequence length="186" mass="20694">MSDLDAFRIFTRIMDESVTTGGKRFALRSLFTPDMPGLHLLLHQLEGLVRTYLPALYARLQLLGITASTYASPWFLTLFTYSFPLPLVFRIYDLILSEGAVIMMLKIGLALLRRNEPVILAMGEEDFEPVLEVLKGKGVLGVYYGHEVEGVIKDAALLDSVVTESALTKLTASLSTPCFVCTKYCH</sequence>
<evidence type="ECO:0000313" key="2">
    <source>
        <dbReference type="EMBL" id="ORY40779.1"/>
    </source>
</evidence>
<dbReference type="PANTHER" id="PTHR47219:SF9">
    <property type="entry name" value="GTPASE ACTIVATING PROTEIN AND CENTROSOME-ASSOCIATED, ISOFORM B"/>
    <property type="match status" value="1"/>
</dbReference>
<dbReference type="InterPro" id="IPR050302">
    <property type="entry name" value="Rab_GAP_TBC_domain"/>
</dbReference>
<dbReference type="InterPro" id="IPR035969">
    <property type="entry name" value="Rab-GAP_TBC_sf"/>
</dbReference>